<accession>F3NRE1</accession>
<feature type="region of interest" description="Disordered" evidence="1">
    <location>
        <begin position="1"/>
        <end position="38"/>
    </location>
</feature>
<keyword evidence="3" id="KW-1185">Reference proteome</keyword>
<comment type="caution">
    <text evidence="2">The sequence shown here is derived from an EMBL/GenBank/DDBJ whole genome shotgun (WGS) entry which is preliminary data.</text>
</comment>
<evidence type="ECO:0000313" key="3">
    <source>
        <dbReference type="Proteomes" id="UP000003022"/>
    </source>
</evidence>
<sequence>MRRAPAVPPSLAPRRTLRPGGPPHWGRDAGSTRPRRSR</sequence>
<proteinExistence type="predicted"/>
<dbReference type="Proteomes" id="UP000003022">
    <property type="component" value="Unassembled WGS sequence"/>
</dbReference>
<gene>
    <name evidence="2" type="ORF">SGM_5705</name>
</gene>
<evidence type="ECO:0000256" key="1">
    <source>
        <dbReference type="SAM" id="MobiDB-lite"/>
    </source>
</evidence>
<name>F3NRE1_9ACTN</name>
<protein>
    <submittedName>
        <fullName evidence="2">Uncharacterized protein</fullName>
    </submittedName>
</protein>
<dbReference type="AlphaFoldDB" id="F3NRE1"/>
<dbReference type="EMBL" id="AEYX01000044">
    <property type="protein sequence ID" value="EGG44125.1"/>
    <property type="molecule type" value="Genomic_DNA"/>
</dbReference>
<evidence type="ECO:0000313" key="2">
    <source>
        <dbReference type="EMBL" id="EGG44125.1"/>
    </source>
</evidence>
<reference evidence="2 3" key="1">
    <citation type="journal article" date="2011" name="J. Bacteriol.">
        <title>Draft genome sequence of the marine bacterium Streptomyces griseoaurantiacus M045, which produces novel manumycin-type antibiotics with a pABA core component.</title>
        <authorList>
            <person name="Li F."/>
            <person name="Jiang P."/>
            <person name="Zheng H."/>
            <person name="Wang S."/>
            <person name="Zhao G."/>
            <person name="Qin S."/>
            <person name="Liu Z."/>
        </authorList>
    </citation>
    <scope>NUCLEOTIDE SEQUENCE [LARGE SCALE GENOMIC DNA]</scope>
    <source>
        <strain evidence="2 3">M045</strain>
    </source>
</reference>
<feature type="compositionally biased region" description="Pro residues" evidence="1">
    <location>
        <begin position="1"/>
        <end position="11"/>
    </location>
</feature>
<organism evidence="2 3">
    <name type="scientific">Streptomyces griseoaurantiacus M045</name>
    <dbReference type="NCBI Taxonomy" id="996637"/>
    <lineage>
        <taxon>Bacteria</taxon>
        <taxon>Bacillati</taxon>
        <taxon>Actinomycetota</taxon>
        <taxon>Actinomycetes</taxon>
        <taxon>Kitasatosporales</taxon>
        <taxon>Streptomycetaceae</taxon>
        <taxon>Streptomyces</taxon>
        <taxon>Streptomyces aurantiacus group</taxon>
    </lineage>
</organism>